<evidence type="ECO:0000313" key="3">
    <source>
        <dbReference type="Proteomes" id="UP000315082"/>
    </source>
</evidence>
<proteinExistence type="predicted"/>
<dbReference type="AlphaFoldDB" id="A0A518K0U0"/>
<feature type="chain" id="PRO_5022117492" evidence="1">
    <location>
        <begin position="27"/>
        <end position="622"/>
    </location>
</feature>
<dbReference type="KEGG" id="rcf:Poly24_51490"/>
<feature type="signal peptide" evidence="1">
    <location>
        <begin position="1"/>
        <end position="26"/>
    </location>
</feature>
<dbReference type="EMBL" id="CP036348">
    <property type="protein sequence ID" value="QDV71413.1"/>
    <property type="molecule type" value="Genomic_DNA"/>
</dbReference>
<sequence length="622" mass="67800" precursor="true">MAGRMFARRVPIGVVSMLVCCSVASADPTEKDVVASLDVHQACQHSGHLAAACAGIDKLLTPRGPMYQQTLATPEKLPINELGVVYAKAMQLQRYAALLVIHAEPAGVDYQMRAQSHLKTVRAAFEAARTTERGKRQSDLARQRLDQQLPAIQKLGKELEALVAKSQWSAAEAKYLKGIDSLNPLLGWMPANATRKYLAPLAIASKIDAALRPVRIEAAKQQLTAAIQAIAPDVGSLATDMETAVREVGASGTCTIDGKPMSGPEAILVLVNRWHAMSVACARCRAIEWAAMTVGLRFPVPAGYGDERGETEDPGGRWLVAIDETRAYMHASLAQLIEADAQRVSADEALALYRNYIDAIAQASLQLPPDDRYLIFNTALDSLVAKTGDAAATISGERAASRELLRWRRRVADAEAVRRQNEYVPLSRAFRKQTAEEGSYHGFVPPLGTPQNSPRLRGPLTETMPESVSRLIGQNVSTVSARPLSAEGVQFVSRYDNETFATVRASVDLEPFAESLRQDLRLSPDQVPWSWDAIAALNSTHRRDGGYGQHFVAMGGPIRAIRIRSMITGIAANPAIGNHLDCGEVPVRGPMDDFELGRVMLDCEIDARWVQHEYFVADVPEE</sequence>
<name>A0A518K0U0_9BACT</name>
<keyword evidence="1" id="KW-0732">Signal</keyword>
<protein>
    <submittedName>
        <fullName evidence="2">Uncharacterized protein</fullName>
    </submittedName>
</protein>
<keyword evidence="3" id="KW-1185">Reference proteome</keyword>
<evidence type="ECO:0000313" key="2">
    <source>
        <dbReference type="EMBL" id="QDV71413.1"/>
    </source>
</evidence>
<gene>
    <name evidence="2" type="ORF">Poly24_51490</name>
</gene>
<evidence type="ECO:0000256" key="1">
    <source>
        <dbReference type="SAM" id="SignalP"/>
    </source>
</evidence>
<organism evidence="2 3">
    <name type="scientific">Rosistilla carotiformis</name>
    <dbReference type="NCBI Taxonomy" id="2528017"/>
    <lineage>
        <taxon>Bacteria</taxon>
        <taxon>Pseudomonadati</taxon>
        <taxon>Planctomycetota</taxon>
        <taxon>Planctomycetia</taxon>
        <taxon>Pirellulales</taxon>
        <taxon>Pirellulaceae</taxon>
        <taxon>Rosistilla</taxon>
    </lineage>
</organism>
<reference evidence="2 3" key="1">
    <citation type="submission" date="2019-02" db="EMBL/GenBank/DDBJ databases">
        <title>Deep-cultivation of Planctomycetes and their phenomic and genomic characterization uncovers novel biology.</title>
        <authorList>
            <person name="Wiegand S."/>
            <person name="Jogler M."/>
            <person name="Boedeker C."/>
            <person name="Pinto D."/>
            <person name="Vollmers J."/>
            <person name="Rivas-Marin E."/>
            <person name="Kohn T."/>
            <person name="Peeters S.H."/>
            <person name="Heuer A."/>
            <person name="Rast P."/>
            <person name="Oberbeckmann S."/>
            <person name="Bunk B."/>
            <person name="Jeske O."/>
            <person name="Meyerdierks A."/>
            <person name="Storesund J.E."/>
            <person name="Kallscheuer N."/>
            <person name="Luecker S."/>
            <person name="Lage O.M."/>
            <person name="Pohl T."/>
            <person name="Merkel B.J."/>
            <person name="Hornburger P."/>
            <person name="Mueller R.-W."/>
            <person name="Bruemmer F."/>
            <person name="Labrenz M."/>
            <person name="Spormann A.M."/>
            <person name="Op den Camp H."/>
            <person name="Overmann J."/>
            <person name="Amann R."/>
            <person name="Jetten M.S.M."/>
            <person name="Mascher T."/>
            <person name="Medema M.H."/>
            <person name="Devos D.P."/>
            <person name="Kaster A.-K."/>
            <person name="Ovreas L."/>
            <person name="Rohde M."/>
            <person name="Galperin M.Y."/>
            <person name="Jogler C."/>
        </authorList>
    </citation>
    <scope>NUCLEOTIDE SEQUENCE [LARGE SCALE GENOMIC DNA]</scope>
    <source>
        <strain evidence="2 3">Poly24</strain>
    </source>
</reference>
<dbReference type="Proteomes" id="UP000315082">
    <property type="component" value="Chromosome"/>
</dbReference>
<accession>A0A518K0U0</accession>